<feature type="compositionally biased region" description="Polar residues" evidence="2">
    <location>
        <begin position="698"/>
        <end position="707"/>
    </location>
</feature>
<feature type="region of interest" description="Disordered" evidence="2">
    <location>
        <begin position="913"/>
        <end position="936"/>
    </location>
</feature>
<feature type="region of interest" description="Disordered" evidence="2">
    <location>
        <begin position="544"/>
        <end position="600"/>
    </location>
</feature>
<feature type="region of interest" description="Disordered" evidence="2">
    <location>
        <begin position="663"/>
        <end position="725"/>
    </location>
</feature>
<feature type="region of interest" description="Disordered" evidence="2">
    <location>
        <begin position="1"/>
        <end position="37"/>
    </location>
</feature>
<evidence type="ECO:0000313" key="4">
    <source>
        <dbReference type="Proteomes" id="UP000696485"/>
    </source>
</evidence>
<dbReference type="EMBL" id="JAAAUY010000306">
    <property type="protein sequence ID" value="KAF9331695.1"/>
    <property type="molecule type" value="Genomic_DNA"/>
</dbReference>
<feature type="compositionally biased region" description="Basic and acidic residues" evidence="2">
    <location>
        <begin position="761"/>
        <end position="787"/>
    </location>
</feature>
<feature type="compositionally biased region" description="Polar residues" evidence="2">
    <location>
        <begin position="1198"/>
        <end position="1209"/>
    </location>
</feature>
<feature type="compositionally biased region" description="Basic residues" evidence="2">
    <location>
        <begin position="255"/>
        <end position="266"/>
    </location>
</feature>
<organism evidence="3 4">
    <name type="scientific">Podila minutissima</name>
    <dbReference type="NCBI Taxonomy" id="64525"/>
    <lineage>
        <taxon>Eukaryota</taxon>
        <taxon>Fungi</taxon>
        <taxon>Fungi incertae sedis</taxon>
        <taxon>Mucoromycota</taxon>
        <taxon>Mortierellomycotina</taxon>
        <taxon>Mortierellomycetes</taxon>
        <taxon>Mortierellales</taxon>
        <taxon>Mortierellaceae</taxon>
        <taxon>Podila</taxon>
    </lineage>
</organism>
<feature type="region of interest" description="Disordered" evidence="2">
    <location>
        <begin position="1198"/>
        <end position="1219"/>
    </location>
</feature>
<feature type="compositionally biased region" description="Acidic residues" evidence="2">
    <location>
        <begin position="1269"/>
        <end position="1281"/>
    </location>
</feature>
<comment type="caution">
    <text evidence="3">The sequence shown here is derived from an EMBL/GenBank/DDBJ whole genome shotgun (WGS) entry which is preliminary data.</text>
</comment>
<feature type="compositionally biased region" description="Basic and acidic residues" evidence="2">
    <location>
        <begin position="179"/>
        <end position="201"/>
    </location>
</feature>
<feature type="compositionally biased region" description="Polar residues" evidence="2">
    <location>
        <begin position="664"/>
        <end position="681"/>
    </location>
</feature>
<proteinExistence type="predicted"/>
<feature type="region of interest" description="Disordered" evidence="2">
    <location>
        <begin position="161"/>
        <end position="266"/>
    </location>
</feature>
<evidence type="ECO:0000256" key="2">
    <source>
        <dbReference type="SAM" id="MobiDB-lite"/>
    </source>
</evidence>
<feature type="compositionally biased region" description="Acidic residues" evidence="2">
    <location>
        <begin position="377"/>
        <end position="389"/>
    </location>
</feature>
<feature type="region of interest" description="Disordered" evidence="2">
    <location>
        <begin position="761"/>
        <end position="838"/>
    </location>
</feature>
<feature type="region of interest" description="Disordered" evidence="2">
    <location>
        <begin position="1265"/>
        <end position="1294"/>
    </location>
</feature>
<sequence length="1303" mass="145849">MSNHGHQHQQHVGQRQQQPHEKNSSGANGSIVAQPNKKKALQALDALLATTISSSTLPQATQDTRHQGGFQSHNYFGSDSHEQDYLAGPPSPSTGKAISEFLHENVEDDQLFEILELQKQHQRQQQLNRRLLQQQQKLYKEQQQRLMEEQRLHQEHLQRQYKLTQDQRQQQRQQQQQEECAKSDAFESVPLKKEFSPEHQLRTQPPAESDASHGDSTDSEPSRTPGALSPSKTHRRHSTTTQDDATATTTNNVRRSSRTPKRRYKKTILRQQAVHLAAQIKIENESRDREATRRIIARAGVIKHLRSLRSWLMYAHYKVHRGWEEQPLHMVAEMLEEDHEEHSGDSDELDGSRYAHKRNIPRSVLSDRAARLGLPQDWDDADDENDIDDGISTPEPVIHDLASSESDPDSDNVQATPCKPRTQYQHITDMNSRKVTPGILPFKPQKLRKPAPLFSRMPALTLKTVIEPDQTSHGSPDAEEELVPWTNAKPTEVKSVLDLLPISLSSVPKTQQELQIQQRRQLEELQKRQLEQLQELQRMQQEQQLALQKTHSKMALSAGPTQSAADKNRDAEQTLPPKKPLSHGKENQAPATKGSGTPPLKQVQRALALQQLQLQQRQKPTYLQSPPVSKSSSPPAHRTPSKPPKPVLLRSLSRDDEILHRRPLSTNQKHQSNQPKQTLQPQVAEKYTSGDESEHRQPNSTRPQQKKISMDEEQQRLKLQKQHQQLRENDLKEKLLRQQEEIQYRQLERRRKQLLQLQAQHDKELTRHQRDQHEQRKLRLAKEKKSAEVSTDAAPSLSRPPMAPTPTRPTADDSSIMPAPSFVTPKKKKPLNPVQKAPSTENILASVRTSKISATLPPLSFAKSALLGNKRVLALAEDKENFLAPRESTIQSNDSHLQTSAPQKASFPFNGFKRQRQRSASPAQPSTPPTNDFLESNQVDLPVVTQTMADHPQEITVLSPPEILSASTANPAAPQAESAAFTAALLEATSPHVSTQVSPEESGDLHKNKEFMQYFGQWMSDIGNDDASDFVLSESQDAIGLDFSASEAATLGSEELSQLTQAAIMTPLMSEEAFSYLSGPENDATDFEGSELDRLLYTEVGDSYGLYGTPRSDFGANTHDLLTSDPVASELFDWFPDVNGETSSLAGTPYAENPHLSMLASDPIMTSSPGELSQGLELDLEYDLNSDAVWLQHELDLQQPQDVSSSRPGTPTLDSTASTVLSSTLSDMLAPAMDSPRAKHYQPMGLGGQPMAAAVMVNSPLSLGLYQQDDADPQDDAEEGAEGQLKQDFYEMPDPSLYASFVN</sequence>
<gene>
    <name evidence="3" type="ORF">BG006_005446</name>
</gene>
<feature type="region of interest" description="Disordered" evidence="2">
    <location>
        <begin position="616"/>
        <end position="650"/>
    </location>
</feature>
<accession>A0A9P5SP05</accession>
<feature type="region of interest" description="Disordered" evidence="2">
    <location>
        <begin position="375"/>
        <end position="417"/>
    </location>
</feature>
<feature type="compositionally biased region" description="Polar residues" evidence="2">
    <location>
        <begin position="24"/>
        <end position="33"/>
    </location>
</feature>
<feature type="compositionally biased region" description="Low complexity" evidence="2">
    <location>
        <begin position="239"/>
        <end position="250"/>
    </location>
</feature>
<dbReference type="Proteomes" id="UP000696485">
    <property type="component" value="Unassembled WGS sequence"/>
</dbReference>
<reference evidence="3" key="1">
    <citation type="journal article" date="2020" name="Fungal Divers.">
        <title>Resolving the Mortierellaceae phylogeny through synthesis of multi-gene phylogenetics and phylogenomics.</title>
        <authorList>
            <person name="Vandepol N."/>
            <person name="Liber J."/>
            <person name="Desiro A."/>
            <person name="Na H."/>
            <person name="Kennedy M."/>
            <person name="Barry K."/>
            <person name="Grigoriev I.V."/>
            <person name="Miller A.N."/>
            <person name="O'Donnell K."/>
            <person name="Stajich J.E."/>
            <person name="Bonito G."/>
        </authorList>
    </citation>
    <scope>NUCLEOTIDE SEQUENCE</scope>
    <source>
        <strain evidence="3">NVP1</strain>
    </source>
</reference>
<dbReference type="CDD" id="cd22249">
    <property type="entry name" value="UDM1_RNF168_RNF169-like"/>
    <property type="match status" value="1"/>
</dbReference>
<keyword evidence="1" id="KW-0175">Coiled coil</keyword>
<evidence type="ECO:0000313" key="3">
    <source>
        <dbReference type="EMBL" id="KAF9331695.1"/>
    </source>
</evidence>
<feature type="compositionally biased region" description="Low complexity" evidence="2">
    <location>
        <begin position="616"/>
        <end position="635"/>
    </location>
</feature>
<name>A0A9P5SP05_9FUNG</name>
<protein>
    <submittedName>
        <fullName evidence="3">Uncharacterized protein</fullName>
    </submittedName>
</protein>
<feature type="region of interest" description="Disordered" evidence="2">
    <location>
        <begin position="58"/>
        <end position="96"/>
    </location>
</feature>
<feature type="compositionally biased region" description="Low complexity" evidence="2">
    <location>
        <begin position="161"/>
        <end position="177"/>
    </location>
</feature>
<feature type="coiled-coil region" evidence="1">
    <location>
        <begin position="516"/>
        <end position="543"/>
    </location>
</feature>
<evidence type="ECO:0000256" key="1">
    <source>
        <dbReference type="SAM" id="Coils"/>
    </source>
</evidence>
<feature type="compositionally biased region" description="Basic and acidic residues" evidence="2">
    <location>
        <begin position="688"/>
        <end position="697"/>
    </location>
</feature>
<keyword evidence="4" id="KW-1185">Reference proteome</keyword>